<reference evidence="4 5" key="1">
    <citation type="submission" date="2020-01" db="EMBL/GenBank/DDBJ databases">
        <title>Complete and circular genome sequences of six lactobacillus isolates from horses.</title>
        <authorList>
            <person name="Hassan H.M."/>
        </authorList>
    </citation>
    <scope>NUCLEOTIDE SEQUENCE [LARGE SCALE GENOMIC DNA]</scope>
    <source>
        <strain evidence="4 5">1A</strain>
    </source>
</reference>
<protein>
    <submittedName>
        <fullName evidence="4">Histidine phosphatase family protein</fullName>
    </submittedName>
</protein>
<dbReference type="InterPro" id="IPR029033">
    <property type="entry name" value="His_PPase_superfam"/>
</dbReference>
<dbReference type="GO" id="GO:0043456">
    <property type="term" value="P:regulation of pentose-phosphate shunt"/>
    <property type="evidence" value="ECO:0007669"/>
    <property type="project" value="TreeGrafter"/>
</dbReference>
<dbReference type="InterPro" id="IPR051695">
    <property type="entry name" value="Phosphoglycerate_Mutase"/>
</dbReference>
<evidence type="ECO:0000313" key="5">
    <source>
        <dbReference type="Proteomes" id="UP000510886"/>
    </source>
</evidence>
<dbReference type="PANTHER" id="PTHR46517">
    <property type="entry name" value="FRUCTOSE-2,6-BISPHOSPHATASE TIGAR"/>
    <property type="match status" value="1"/>
</dbReference>
<dbReference type="GO" id="GO:0004331">
    <property type="term" value="F:fructose-2,6-bisphosphate 2-phosphatase activity"/>
    <property type="evidence" value="ECO:0007669"/>
    <property type="project" value="TreeGrafter"/>
</dbReference>
<dbReference type="Pfam" id="PF00300">
    <property type="entry name" value="His_Phos_1"/>
    <property type="match status" value="1"/>
</dbReference>
<dbReference type="RefSeq" id="WP_180848642.1">
    <property type="nucleotide sequence ID" value="NZ_CP047418.1"/>
</dbReference>
<dbReference type="InterPro" id="IPR001345">
    <property type="entry name" value="PG/BPGM_mutase_AS"/>
</dbReference>
<dbReference type="CDD" id="cd07067">
    <property type="entry name" value="HP_PGM_like"/>
    <property type="match status" value="1"/>
</dbReference>
<feature type="binding site" evidence="3">
    <location>
        <begin position="9"/>
        <end position="16"/>
    </location>
    <ligand>
        <name>substrate</name>
    </ligand>
</feature>
<dbReference type="GO" id="GO:0005829">
    <property type="term" value="C:cytosol"/>
    <property type="evidence" value="ECO:0007669"/>
    <property type="project" value="TreeGrafter"/>
</dbReference>
<dbReference type="EMBL" id="CP047418">
    <property type="protein sequence ID" value="QLL78440.1"/>
    <property type="molecule type" value="Genomic_DNA"/>
</dbReference>
<evidence type="ECO:0000256" key="2">
    <source>
        <dbReference type="PIRSR" id="PIRSR613078-1"/>
    </source>
</evidence>
<accession>A0A7H9EL45</accession>
<dbReference type="KEGG" id="lsw:GTO87_07530"/>
<proteinExistence type="predicted"/>
<sequence>MVFTVYLVRHGQTESNLKGQNQGWADTPLTLTGRRTAIETGKRLAHIPFTKAFSSDTGRAQATARLILAQNELTSLKQPIPLVYFREQYYGFFENVPYKQLWAAVLRHEGYRSLDKFLNHHDFNQTKDSFKRADPLSLAEDQYEFWSRLNRGLTYLRDHCQDGDKVLVTSHAETIGCLVQHYRPDLIAKREQMPENGAVTKLVFTPDNVEVVYYNHYQTNQTY</sequence>
<dbReference type="InterPro" id="IPR013078">
    <property type="entry name" value="His_Pase_superF_clade-1"/>
</dbReference>
<dbReference type="SUPFAM" id="SSF53254">
    <property type="entry name" value="Phosphoglycerate mutase-like"/>
    <property type="match status" value="1"/>
</dbReference>
<organism evidence="4 5">
    <name type="scientific">Ligilactobacillus saerimneri</name>
    <dbReference type="NCBI Taxonomy" id="228229"/>
    <lineage>
        <taxon>Bacteria</taxon>
        <taxon>Bacillati</taxon>
        <taxon>Bacillota</taxon>
        <taxon>Bacilli</taxon>
        <taxon>Lactobacillales</taxon>
        <taxon>Lactobacillaceae</taxon>
        <taxon>Ligilactobacillus</taxon>
    </lineage>
</organism>
<name>A0A7H9EL45_9LACO</name>
<feature type="active site" description="Proton donor/acceptor" evidence="2">
    <location>
        <position position="87"/>
    </location>
</feature>
<evidence type="ECO:0000313" key="4">
    <source>
        <dbReference type="EMBL" id="QLL78440.1"/>
    </source>
</evidence>
<dbReference type="SMART" id="SM00855">
    <property type="entry name" value="PGAM"/>
    <property type="match status" value="1"/>
</dbReference>
<dbReference type="Gene3D" id="3.40.50.1240">
    <property type="entry name" value="Phosphoglycerate mutase-like"/>
    <property type="match status" value="1"/>
</dbReference>
<feature type="binding site" evidence="3">
    <location>
        <begin position="87"/>
        <end position="90"/>
    </location>
    <ligand>
        <name>substrate</name>
    </ligand>
</feature>
<feature type="binding site" evidence="3">
    <location>
        <position position="59"/>
    </location>
    <ligand>
        <name>substrate</name>
    </ligand>
</feature>
<dbReference type="PANTHER" id="PTHR46517:SF1">
    <property type="entry name" value="FRUCTOSE-2,6-BISPHOSPHATASE TIGAR"/>
    <property type="match status" value="1"/>
</dbReference>
<dbReference type="AlphaFoldDB" id="A0A7H9EL45"/>
<keyword evidence="1" id="KW-0378">Hydrolase</keyword>
<gene>
    <name evidence="4" type="ORF">GTO87_07530</name>
</gene>
<evidence type="ECO:0000256" key="1">
    <source>
        <dbReference type="ARBA" id="ARBA00022801"/>
    </source>
</evidence>
<dbReference type="Proteomes" id="UP000510886">
    <property type="component" value="Chromosome"/>
</dbReference>
<feature type="active site" description="Tele-phosphohistidine intermediate" evidence="2">
    <location>
        <position position="10"/>
    </location>
</feature>
<dbReference type="GO" id="GO:0045820">
    <property type="term" value="P:negative regulation of glycolytic process"/>
    <property type="evidence" value="ECO:0007669"/>
    <property type="project" value="TreeGrafter"/>
</dbReference>
<evidence type="ECO:0000256" key="3">
    <source>
        <dbReference type="PIRSR" id="PIRSR613078-2"/>
    </source>
</evidence>
<dbReference type="PROSITE" id="PS00175">
    <property type="entry name" value="PG_MUTASE"/>
    <property type="match status" value="1"/>
</dbReference>